<dbReference type="Proteomes" id="UP000276133">
    <property type="component" value="Unassembled WGS sequence"/>
</dbReference>
<keyword evidence="1" id="KW-1133">Transmembrane helix</keyword>
<keyword evidence="3" id="KW-1185">Reference proteome</keyword>
<reference evidence="2 3" key="1">
    <citation type="journal article" date="2018" name="Sci. Rep.">
        <title>Genomic signatures of local adaptation to the degree of environmental predictability in rotifers.</title>
        <authorList>
            <person name="Franch-Gras L."/>
            <person name="Hahn C."/>
            <person name="Garcia-Roger E.M."/>
            <person name="Carmona M.J."/>
            <person name="Serra M."/>
            <person name="Gomez A."/>
        </authorList>
    </citation>
    <scope>NUCLEOTIDE SEQUENCE [LARGE SCALE GENOMIC DNA]</scope>
    <source>
        <strain evidence="2">HYR1</strain>
    </source>
</reference>
<evidence type="ECO:0000256" key="1">
    <source>
        <dbReference type="SAM" id="Phobius"/>
    </source>
</evidence>
<evidence type="ECO:0000313" key="3">
    <source>
        <dbReference type="Proteomes" id="UP000276133"/>
    </source>
</evidence>
<proteinExistence type="predicted"/>
<keyword evidence="1" id="KW-0812">Transmembrane</keyword>
<organism evidence="2 3">
    <name type="scientific">Brachionus plicatilis</name>
    <name type="common">Marine rotifer</name>
    <name type="synonym">Brachionus muelleri</name>
    <dbReference type="NCBI Taxonomy" id="10195"/>
    <lineage>
        <taxon>Eukaryota</taxon>
        <taxon>Metazoa</taxon>
        <taxon>Spiralia</taxon>
        <taxon>Gnathifera</taxon>
        <taxon>Rotifera</taxon>
        <taxon>Eurotatoria</taxon>
        <taxon>Monogononta</taxon>
        <taxon>Pseudotrocha</taxon>
        <taxon>Ploima</taxon>
        <taxon>Brachionidae</taxon>
        <taxon>Brachionus</taxon>
    </lineage>
</organism>
<protein>
    <submittedName>
        <fullName evidence="2">Uncharacterized protein</fullName>
    </submittedName>
</protein>
<keyword evidence="1" id="KW-0472">Membrane</keyword>
<sequence length="83" mass="9591">MSLGVEREHLPLAQERLTTRNRGRCVTPSIETGMPPVVFCVLNRNFYIFYTTLLLPIMISIDPIKIFFILFKNANNTCKNLDM</sequence>
<accession>A0A3M7PJW2</accession>
<gene>
    <name evidence="2" type="ORF">BpHYR1_002722</name>
</gene>
<dbReference type="EMBL" id="REGN01010455">
    <property type="protein sequence ID" value="RMZ98990.1"/>
    <property type="molecule type" value="Genomic_DNA"/>
</dbReference>
<dbReference type="AlphaFoldDB" id="A0A3M7PJW2"/>
<feature type="transmembrane region" description="Helical" evidence="1">
    <location>
        <begin position="47"/>
        <end position="71"/>
    </location>
</feature>
<name>A0A3M7PJW2_BRAPC</name>
<evidence type="ECO:0000313" key="2">
    <source>
        <dbReference type="EMBL" id="RMZ98990.1"/>
    </source>
</evidence>
<comment type="caution">
    <text evidence="2">The sequence shown here is derived from an EMBL/GenBank/DDBJ whole genome shotgun (WGS) entry which is preliminary data.</text>
</comment>